<dbReference type="AlphaFoldDB" id="A0A061R6X5"/>
<gene>
    <name evidence="1" type="ORF">TSPGSL018_10375</name>
</gene>
<proteinExistence type="predicted"/>
<dbReference type="EMBL" id="GBEZ01018736">
    <property type="protein sequence ID" value="JAC67733.1"/>
    <property type="molecule type" value="Transcribed_RNA"/>
</dbReference>
<accession>A0A061R6X5</accession>
<protein>
    <submittedName>
        <fullName evidence="1">Uncharacterized protein</fullName>
    </submittedName>
</protein>
<reference evidence="1" key="1">
    <citation type="submission" date="2014-05" db="EMBL/GenBank/DDBJ databases">
        <title>The transcriptome of the halophilic microalga Tetraselmis sp. GSL018 isolated from the Great Salt Lake, Utah.</title>
        <authorList>
            <person name="Jinkerson R.E."/>
            <person name="D'Adamo S."/>
            <person name="Posewitz M.C."/>
        </authorList>
    </citation>
    <scope>NUCLEOTIDE SEQUENCE</scope>
    <source>
        <strain evidence="1">GSL018</strain>
    </source>
</reference>
<name>A0A061R6X5_9CHLO</name>
<feature type="non-terminal residue" evidence="1">
    <location>
        <position position="1"/>
    </location>
</feature>
<sequence length="114" mass="12845">LECARCSNNRQSLPSDRSKERCVEVYLREQDTAFITDVFACFFLLEKQSLKFPLHRLKNAVRHNLVRPAAAASCCTGDFDSLSGAEAQSPVPHGQVWYMVRTTSASPLRQRIPC</sequence>
<evidence type="ECO:0000313" key="1">
    <source>
        <dbReference type="EMBL" id="JAC67733.1"/>
    </source>
</evidence>
<organism evidence="1">
    <name type="scientific">Tetraselmis sp. GSL018</name>
    <dbReference type="NCBI Taxonomy" id="582737"/>
    <lineage>
        <taxon>Eukaryota</taxon>
        <taxon>Viridiplantae</taxon>
        <taxon>Chlorophyta</taxon>
        <taxon>core chlorophytes</taxon>
        <taxon>Chlorodendrophyceae</taxon>
        <taxon>Chlorodendrales</taxon>
        <taxon>Chlorodendraceae</taxon>
        <taxon>Tetraselmis</taxon>
    </lineage>
</organism>